<dbReference type="Gene3D" id="3.40.50.10540">
    <property type="entry name" value="Crotonobetainyl-coa:carnitine coa-transferase, domain 1"/>
    <property type="match status" value="1"/>
</dbReference>
<organism evidence="2">
    <name type="scientific">freshwater metagenome</name>
    <dbReference type="NCBI Taxonomy" id="449393"/>
    <lineage>
        <taxon>unclassified sequences</taxon>
        <taxon>metagenomes</taxon>
        <taxon>ecological metagenomes</taxon>
    </lineage>
</organism>
<protein>
    <submittedName>
        <fullName evidence="2">Unannotated protein</fullName>
    </submittedName>
</protein>
<dbReference type="InterPro" id="IPR050483">
    <property type="entry name" value="CoA-transferase_III_domain"/>
</dbReference>
<dbReference type="EMBL" id="CAEZTG010000011">
    <property type="protein sequence ID" value="CAB4556331.1"/>
    <property type="molecule type" value="Genomic_DNA"/>
</dbReference>
<accession>A0A6J6CXI9</accession>
<dbReference type="PANTHER" id="PTHR48207">
    <property type="entry name" value="SUCCINATE--HYDROXYMETHYLGLUTARATE COA-TRANSFERASE"/>
    <property type="match status" value="1"/>
</dbReference>
<dbReference type="AlphaFoldDB" id="A0A6J6CXI9"/>
<dbReference type="InterPro" id="IPR003673">
    <property type="entry name" value="CoA-Trfase_fam_III"/>
</dbReference>
<dbReference type="InterPro" id="IPR044855">
    <property type="entry name" value="CoA-Trfase_III_dom3_sf"/>
</dbReference>
<gene>
    <name evidence="2" type="ORF">UFOPK1603_00222</name>
</gene>
<proteinExistence type="predicted"/>
<dbReference type="Gene3D" id="3.30.1540.10">
    <property type="entry name" value="formyl-coa transferase, domain 3"/>
    <property type="match status" value="1"/>
</dbReference>
<keyword evidence="1" id="KW-0808">Transferase</keyword>
<evidence type="ECO:0000313" key="2">
    <source>
        <dbReference type="EMBL" id="CAB4556331.1"/>
    </source>
</evidence>
<reference evidence="2" key="1">
    <citation type="submission" date="2020-05" db="EMBL/GenBank/DDBJ databases">
        <authorList>
            <person name="Chiriac C."/>
            <person name="Salcher M."/>
            <person name="Ghai R."/>
            <person name="Kavagutti S V."/>
        </authorList>
    </citation>
    <scope>NUCLEOTIDE SEQUENCE</scope>
</reference>
<dbReference type="Pfam" id="PF02515">
    <property type="entry name" value="CoA_transf_3"/>
    <property type="match status" value="1"/>
</dbReference>
<dbReference type="PANTHER" id="PTHR48207:SF3">
    <property type="entry name" value="SUCCINATE--HYDROXYMETHYLGLUTARATE COA-TRANSFERASE"/>
    <property type="match status" value="1"/>
</dbReference>
<dbReference type="GO" id="GO:0008410">
    <property type="term" value="F:CoA-transferase activity"/>
    <property type="evidence" value="ECO:0007669"/>
    <property type="project" value="TreeGrafter"/>
</dbReference>
<name>A0A6J6CXI9_9ZZZZ</name>
<sequence>MTTLPLSELRVIDATKGIAGAQCTKMFSDFGAEIFLLEPVDGHPLRHRRATAIDHSQTSPLFVHLHAGKRSLVGALSDISASNLISTADLLVDDSMTADEVARLREKFPHLVVTSVSPWGRFGPRSENPGTDLTVQAEAGGMKFRGPPHLPPLRGGGDIAEYMTGAAVSAPSLAAVIQARSTGHGAWIDCSMHDVMAIAASNYCDLLDSMMGRQARNGPLRITDTPGVEQASDGLVGLNTNAGHMFQMFLVMIDRGDLVDDANIARLNNRIAMGKSWSDIVDPWMSTHTVAEVVAAAGELRVPVAPVHTGATVISDDQFVARGLFDWCDGVPRIRSPFHINGARPPLQQAPLLNDAAGDHSSLNRPRTENHSSATHNFLWPGFAWWISHRGGSAAWPLRCLRCSVPKSSISNPQAIPMVCA</sequence>
<dbReference type="InterPro" id="IPR023606">
    <property type="entry name" value="CoA-Trfase_III_dom_1_sf"/>
</dbReference>
<evidence type="ECO:0000256" key="1">
    <source>
        <dbReference type="ARBA" id="ARBA00022679"/>
    </source>
</evidence>
<dbReference type="SUPFAM" id="SSF89796">
    <property type="entry name" value="CoA-transferase family III (CaiB/BaiF)"/>
    <property type="match status" value="1"/>
</dbReference>